<reference evidence="2" key="1">
    <citation type="submission" date="2023-03" db="EMBL/GenBank/DDBJ databases">
        <authorList>
            <person name="Steffen K."/>
            <person name="Cardenas P."/>
        </authorList>
    </citation>
    <scope>NUCLEOTIDE SEQUENCE</scope>
</reference>
<feature type="transmembrane region" description="Helical" evidence="1">
    <location>
        <begin position="12"/>
        <end position="34"/>
    </location>
</feature>
<protein>
    <submittedName>
        <fullName evidence="2">Uncharacterized protein</fullName>
    </submittedName>
</protein>
<feature type="non-terminal residue" evidence="2">
    <location>
        <position position="53"/>
    </location>
</feature>
<dbReference type="Proteomes" id="UP001174909">
    <property type="component" value="Unassembled WGS sequence"/>
</dbReference>
<accession>A0AA35R2D5</accession>
<dbReference type="AlphaFoldDB" id="A0AA35R2D5"/>
<keyword evidence="1" id="KW-0812">Transmembrane</keyword>
<evidence type="ECO:0000313" key="3">
    <source>
        <dbReference type="Proteomes" id="UP001174909"/>
    </source>
</evidence>
<proteinExistence type="predicted"/>
<comment type="caution">
    <text evidence="2">The sequence shown here is derived from an EMBL/GenBank/DDBJ whole genome shotgun (WGS) entry which is preliminary data.</text>
</comment>
<organism evidence="2 3">
    <name type="scientific">Geodia barretti</name>
    <name type="common">Barrett's horny sponge</name>
    <dbReference type="NCBI Taxonomy" id="519541"/>
    <lineage>
        <taxon>Eukaryota</taxon>
        <taxon>Metazoa</taxon>
        <taxon>Porifera</taxon>
        <taxon>Demospongiae</taxon>
        <taxon>Heteroscleromorpha</taxon>
        <taxon>Tetractinellida</taxon>
        <taxon>Astrophorina</taxon>
        <taxon>Geodiidae</taxon>
        <taxon>Geodia</taxon>
    </lineage>
</organism>
<evidence type="ECO:0000313" key="2">
    <source>
        <dbReference type="EMBL" id="CAI8001214.1"/>
    </source>
</evidence>
<gene>
    <name evidence="2" type="ORF">GBAR_LOCUS3136</name>
</gene>
<sequence>MHERIRTVYDALQKGTIVILAVSVLLVSLQYSLIWNLRSFMGDLVSIAWGFIY</sequence>
<keyword evidence="3" id="KW-1185">Reference proteome</keyword>
<evidence type="ECO:0000256" key="1">
    <source>
        <dbReference type="SAM" id="Phobius"/>
    </source>
</evidence>
<name>A0AA35R2D5_GEOBA</name>
<keyword evidence="1" id="KW-0472">Membrane</keyword>
<dbReference type="EMBL" id="CASHTH010000429">
    <property type="protein sequence ID" value="CAI8001214.1"/>
    <property type="molecule type" value="Genomic_DNA"/>
</dbReference>
<keyword evidence="1" id="KW-1133">Transmembrane helix</keyword>